<gene>
    <name evidence="2" type="ORF">E1898_04305</name>
</gene>
<reference evidence="2 3" key="1">
    <citation type="submission" date="2019-03" db="EMBL/GenBank/DDBJ databases">
        <title>Algoriphagus aquimaris sp. nov., isolated form marine sediment in Pohang, Korea.</title>
        <authorList>
            <person name="Kim J."/>
            <person name="Yoon S.-H."/>
            <person name="Lee S.-S."/>
        </authorList>
    </citation>
    <scope>NUCLEOTIDE SEQUENCE [LARGE SCALE GENOMIC DNA]</scope>
    <source>
        <strain evidence="2 3">F21</strain>
    </source>
</reference>
<evidence type="ECO:0000313" key="3">
    <source>
        <dbReference type="Proteomes" id="UP000295438"/>
    </source>
</evidence>
<name>A0A4R5V9F9_9BACT</name>
<comment type="caution">
    <text evidence="2">The sequence shown here is derived from an EMBL/GenBank/DDBJ whole genome shotgun (WGS) entry which is preliminary data.</text>
</comment>
<dbReference type="RefSeq" id="WP_133389971.1">
    <property type="nucleotide sequence ID" value="NZ_SMUW01000027.1"/>
</dbReference>
<accession>A0A4R5V9F9</accession>
<dbReference type="PROSITE" id="PS51352">
    <property type="entry name" value="THIOREDOXIN_2"/>
    <property type="match status" value="1"/>
</dbReference>
<dbReference type="PANTHER" id="PTHR42852">
    <property type="entry name" value="THIOL:DISULFIDE INTERCHANGE PROTEIN DSBE"/>
    <property type="match status" value="1"/>
</dbReference>
<evidence type="ECO:0000313" key="2">
    <source>
        <dbReference type="EMBL" id="TDK48245.1"/>
    </source>
</evidence>
<dbReference type="InterPro" id="IPR036249">
    <property type="entry name" value="Thioredoxin-like_sf"/>
</dbReference>
<dbReference type="InterPro" id="IPR013766">
    <property type="entry name" value="Thioredoxin_domain"/>
</dbReference>
<dbReference type="InterPro" id="IPR050553">
    <property type="entry name" value="Thioredoxin_ResA/DsbE_sf"/>
</dbReference>
<organism evidence="2 3">
    <name type="scientific">Algoriphagus formosus</name>
    <dbReference type="NCBI Taxonomy" id="2007308"/>
    <lineage>
        <taxon>Bacteria</taxon>
        <taxon>Pseudomonadati</taxon>
        <taxon>Bacteroidota</taxon>
        <taxon>Cytophagia</taxon>
        <taxon>Cytophagales</taxon>
        <taxon>Cyclobacteriaceae</taxon>
        <taxon>Algoriphagus</taxon>
    </lineage>
</organism>
<dbReference type="Proteomes" id="UP000295438">
    <property type="component" value="Unassembled WGS sequence"/>
</dbReference>
<sequence>MKKILLTCFLGGLCLFGSESMSQVVWSPGAGLVDMPLAPERAEEAAFPVAANHPGRESCTPPAQKGEEIVRLQLELPQESSPDTLWLTYWDKLLVDHAELTPGKTVPLTAEQGDFFAGNSSQKVYRWTGPSEKQFYISVRNKRNYLFQYWTWFPGDQLRMRVNPSTGQVLFHSPQSDFFEAQYELYRLSNQFSFIQVPLMVSSNPNRMLSDSLTSALYQRAMKNKSPISPSMQILTPGENEMNILADLVKNPLQEIDLIEFVSELGANLEENRKIWLKQRAWAYLGDHFFPRIKLGKRLFQDSEFVTALQKRLDEFYLAENSDVFDPLYGEQVSELIIIQARIQGKTLSELSAEYPQHFREFFWATYALSNFNKLEDKQGEIMELALGNSQSPWVRDLLSDRMNTALEGSKVAVESLLNWEGKPLDLKEFEGKTVLLSFWISGCKFCMNYYEKTLLPVYEELKDQGNIVFVSVNADPSSRYWKKNAETWRYSHPDMIQAHQDSGTGILETFRISSFPQKLLINSNFEVALLTGTQYSSEILIEKLLGISQEINQSESKTQ</sequence>
<dbReference type="Gene3D" id="3.40.30.10">
    <property type="entry name" value="Glutaredoxin"/>
    <property type="match status" value="1"/>
</dbReference>
<dbReference type="Pfam" id="PF08534">
    <property type="entry name" value="Redoxin"/>
    <property type="match status" value="1"/>
</dbReference>
<dbReference type="SUPFAM" id="SSF52833">
    <property type="entry name" value="Thioredoxin-like"/>
    <property type="match status" value="1"/>
</dbReference>
<protein>
    <submittedName>
        <fullName evidence="2">Redoxin domain-containing protein</fullName>
    </submittedName>
</protein>
<dbReference type="AlphaFoldDB" id="A0A4R5V9F9"/>
<dbReference type="PANTHER" id="PTHR42852:SF13">
    <property type="entry name" value="PROTEIN DIPZ"/>
    <property type="match status" value="1"/>
</dbReference>
<feature type="domain" description="Thioredoxin" evidence="1">
    <location>
        <begin position="406"/>
        <end position="554"/>
    </location>
</feature>
<dbReference type="EMBL" id="SMUW01000027">
    <property type="protein sequence ID" value="TDK48245.1"/>
    <property type="molecule type" value="Genomic_DNA"/>
</dbReference>
<evidence type="ECO:0000259" key="1">
    <source>
        <dbReference type="PROSITE" id="PS51352"/>
    </source>
</evidence>
<proteinExistence type="predicted"/>
<dbReference type="InterPro" id="IPR013740">
    <property type="entry name" value="Redoxin"/>
</dbReference>
<keyword evidence="3" id="KW-1185">Reference proteome</keyword>